<sequence length="239" mass="26679">MINIPKPTKTYWFLMIIATTIGEIVGNYISRDLGLGYKMGSIILGTLFLASIFYTLFSKNKNAILYWLLIIIGNIGGTNIADLICIDLNLGTINGSLLVLGTLLLLIFLMKLVKKENFNMQLFLYWMAIIVSSTFGTTSGDFLTNDTPLGAFGGSIFLFVLLLISVLLVSLKRISSTFFYWTALIIIHPIGATIGNYISKPIGLNLGNIWTSVFLIVLFILLFVYDKKMFYPKKVSQKL</sequence>
<keyword evidence="1" id="KW-1133">Transmembrane helix</keyword>
<feature type="transmembrane region" description="Helical" evidence="1">
    <location>
        <begin position="149"/>
        <end position="171"/>
    </location>
</feature>
<keyword evidence="1" id="KW-0812">Transmembrane</keyword>
<evidence type="ECO:0008006" key="4">
    <source>
        <dbReference type="Google" id="ProtNLM"/>
    </source>
</evidence>
<dbReference type="Proteomes" id="UP000817854">
    <property type="component" value="Unassembled WGS sequence"/>
</dbReference>
<protein>
    <recommendedName>
        <fullName evidence="4">Membrane-anchored protein</fullName>
    </recommendedName>
</protein>
<evidence type="ECO:0000313" key="2">
    <source>
        <dbReference type="EMBL" id="NHN24979.1"/>
    </source>
</evidence>
<keyword evidence="3" id="KW-1185">Reference proteome</keyword>
<dbReference type="EMBL" id="VEVQ02000002">
    <property type="protein sequence ID" value="NHN24979.1"/>
    <property type="molecule type" value="Genomic_DNA"/>
</dbReference>
<keyword evidence="1" id="KW-0472">Membrane</keyword>
<feature type="transmembrane region" description="Helical" evidence="1">
    <location>
        <begin position="64"/>
        <end position="84"/>
    </location>
</feature>
<name>A0ABX0IQA2_9FLAO</name>
<accession>A0ABX0IQA2</accession>
<dbReference type="RefSeq" id="WP_140960583.1">
    <property type="nucleotide sequence ID" value="NZ_VEVQ02000002.1"/>
</dbReference>
<organism evidence="2 3">
    <name type="scientific">Flavobacterium jejuense</name>
    <dbReference type="NCBI Taxonomy" id="1544455"/>
    <lineage>
        <taxon>Bacteria</taxon>
        <taxon>Pseudomonadati</taxon>
        <taxon>Bacteroidota</taxon>
        <taxon>Flavobacteriia</taxon>
        <taxon>Flavobacteriales</taxon>
        <taxon>Flavobacteriaceae</taxon>
        <taxon>Flavobacterium</taxon>
    </lineage>
</organism>
<reference evidence="2" key="2">
    <citation type="submission" date="2020-02" db="EMBL/GenBank/DDBJ databases">
        <title>Flavobacterium profundi sp. nov., isolated from a deep-sea seamount.</title>
        <authorList>
            <person name="Zhang D.-C."/>
        </authorList>
    </citation>
    <scope>NUCLEOTIDE SEQUENCE</scope>
    <source>
        <strain evidence="2">EC11</strain>
    </source>
</reference>
<dbReference type="Pfam" id="PF03988">
    <property type="entry name" value="DUF347"/>
    <property type="match status" value="3"/>
</dbReference>
<dbReference type="InterPro" id="IPR007136">
    <property type="entry name" value="DUF347"/>
</dbReference>
<feature type="transmembrane region" description="Helical" evidence="1">
    <location>
        <begin position="35"/>
        <end position="57"/>
    </location>
</feature>
<reference evidence="2" key="1">
    <citation type="submission" date="2019-05" db="EMBL/GenBank/DDBJ databases">
        <authorList>
            <person name="Lianzixin W."/>
        </authorList>
    </citation>
    <scope>NUCLEOTIDE SEQUENCE</scope>
    <source>
        <strain evidence="2">EC11</strain>
    </source>
</reference>
<proteinExistence type="predicted"/>
<feature type="transmembrane region" description="Helical" evidence="1">
    <location>
        <begin position="90"/>
        <end position="110"/>
    </location>
</feature>
<gene>
    <name evidence="2" type="ORF">FIA58_004740</name>
</gene>
<feature type="transmembrane region" description="Helical" evidence="1">
    <location>
        <begin position="178"/>
        <end position="198"/>
    </location>
</feature>
<feature type="transmembrane region" description="Helical" evidence="1">
    <location>
        <begin position="204"/>
        <end position="225"/>
    </location>
</feature>
<evidence type="ECO:0000256" key="1">
    <source>
        <dbReference type="SAM" id="Phobius"/>
    </source>
</evidence>
<comment type="caution">
    <text evidence="2">The sequence shown here is derived from an EMBL/GenBank/DDBJ whole genome shotgun (WGS) entry which is preliminary data.</text>
</comment>
<feature type="transmembrane region" description="Helical" evidence="1">
    <location>
        <begin position="122"/>
        <end position="143"/>
    </location>
</feature>
<feature type="transmembrane region" description="Helical" evidence="1">
    <location>
        <begin position="12"/>
        <end position="29"/>
    </location>
</feature>
<evidence type="ECO:0000313" key="3">
    <source>
        <dbReference type="Proteomes" id="UP000817854"/>
    </source>
</evidence>